<dbReference type="GO" id="GO:0062193">
    <property type="term" value="F:D-ribose pyranase activity"/>
    <property type="evidence" value="ECO:0007669"/>
    <property type="project" value="UniProtKB-EC"/>
</dbReference>
<proteinExistence type="predicted"/>
<dbReference type="InterPro" id="IPR007721">
    <property type="entry name" value="RbsD_FucU"/>
</dbReference>
<evidence type="ECO:0000256" key="2">
    <source>
        <dbReference type="ARBA" id="ARBA00023235"/>
    </source>
</evidence>
<evidence type="ECO:0000313" key="5">
    <source>
        <dbReference type="Proteomes" id="UP000823615"/>
    </source>
</evidence>
<accession>A0A9D9H5N7</accession>
<dbReference type="PANTHER" id="PTHR31690:SF4">
    <property type="entry name" value="FUCOSE MUTAROTASE"/>
    <property type="match status" value="1"/>
</dbReference>
<dbReference type="Gene3D" id="3.40.1650.10">
    <property type="entry name" value="RbsD-like domain"/>
    <property type="match status" value="1"/>
</dbReference>
<dbReference type="InterPro" id="IPR050443">
    <property type="entry name" value="RbsD/FucU_mutarotase"/>
</dbReference>
<sequence>MLKGIPKCISPSLLKVLDEMGHGDRIVIGDANFPAASSAKNSILIRADGLKATELLDAILTLMPLDDVEHPVLIMDKQECHKDLETPVWDEFKAIVAKHDERGSDACGMIERFSFYEEARKAYAVIATTEEAFYSCLILQKGCL</sequence>
<dbReference type="EMBL" id="JADIMT010000033">
    <property type="protein sequence ID" value="MBO8435758.1"/>
    <property type="molecule type" value="Genomic_DNA"/>
</dbReference>
<organism evidence="4 5">
    <name type="scientific">Candidatus Ornithospirochaeta stercoripullorum</name>
    <dbReference type="NCBI Taxonomy" id="2840899"/>
    <lineage>
        <taxon>Bacteria</taxon>
        <taxon>Pseudomonadati</taxon>
        <taxon>Spirochaetota</taxon>
        <taxon>Spirochaetia</taxon>
        <taxon>Spirochaetales</taxon>
        <taxon>Spirochaetaceae</taxon>
        <taxon>Spirochaetaceae incertae sedis</taxon>
        <taxon>Candidatus Ornithospirochaeta</taxon>
    </lineage>
</organism>
<dbReference type="Proteomes" id="UP000823615">
    <property type="component" value="Unassembled WGS sequence"/>
</dbReference>
<dbReference type="PANTHER" id="PTHR31690">
    <property type="entry name" value="FUCOSE MUTAROTASE"/>
    <property type="match status" value="1"/>
</dbReference>
<gene>
    <name evidence="4" type="ORF">IAA97_02105</name>
</gene>
<comment type="catalytic activity">
    <reaction evidence="1">
        <text>beta-D-ribopyranose = beta-D-ribofuranose</text>
        <dbReference type="Rhea" id="RHEA:25432"/>
        <dbReference type="ChEBI" id="CHEBI:27476"/>
        <dbReference type="ChEBI" id="CHEBI:47002"/>
        <dbReference type="EC" id="5.4.99.62"/>
    </reaction>
</comment>
<dbReference type="GO" id="GO:0036373">
    <property type="term" value="F:L-fucose mutarotase activity"/>
    <property type="evidence" value="ECO:0007669"/>
    <property type="project" value="UniProtKB-EC"/>
</dbReference>
<dbReference type="SUPFAM" id="SSF102546">
    <property type="entry name" value="RbsD-like"/>
    <property type="match status" value="1"/>
</dbReference>
<evidence type="ECO:0000313" key="4">
    <source>
        <dbReference type="EMBL" id="MBO8435758.1"/>
    </source>
</evidence>
<comment type="caution">
    <text evidence="4">The sequence shown here is derived from an EMBL/GenBank/DDBJ whole genome shotgun (WGS) entry which is preliminary data.</text>
</comment>
<comment type="catalytic activity">
    <reaction evidence="3">
        <text>alpha-L-fucose = beta-L-fucose</text>
        <dbReference type="Rhea" id="RHEA:25580"/>
        <dbReference type="ChEBI" id="CHEBI:42548"/>
        <dbReference type="ChEBI" id="CHEBI:42589"/>
        <dbReference type="EC" id="5.1.3.29"/>
    </reaction>
</comment>
<evidence type="ECO:0000256" key="1">
    <source>
        <dbReference type="ARBA" id="ARBA00000223"/>
    </source>
</evidence>
<evidence type="ECO:0000256" key="3">
    <source>
        <dbReference type="ARBA" id="ARBA00036324"/>
    </source>
</evidence>
<dbReference type="Pfam" id="PF05025">
    <property type="entry name" value="RbsD_FucU"/>
    <property type="match status" value="1"/>
</dbReference>
<reference evidence="4" key="2">
    <citation type="journal article" date="2021" name="PeerJ">
        <title>Extensive microbial diversity within the chicken gut microbiome revealed by metagenomics and culture.</title>
        <authorList>
            <person name="Gilroy R."/>
            <person name="Ravi A."/>
            <person name="Getino M."/>
            <person name="Pursley I."/>
            <person name="Horton D.L."/>
            <person name="Alikhan N.F."/>
            <person name="Baker D."/>
            <person name="Gharbi K."/>
            <person name="Hall N."/>
            <person name="Watson M."/>
            <person name="Adriaenssens E.M."/>
            <person name="Foster-Nyarko E."/>
            <person name="Jarju S."/>
            <person name="Secka A."/>
            <person name="Antonio M."/>
            <person name="Oren A."/>
            <person name="Chaudhuri R.R."/>
            <person name="La Ragione R."/>
            <person name="Hildebrand F."/>
            <person name="Pallen M.J."/>
        </authorList>
    </citation>
    <scope>NUCLEOTIDE SEQUENCE</scope>
    <source>
        <strain evidence="4">7293</strain>
    </source>
</reference>
<dbReference type="AlphaFoldDB" id="A0A9D9H5N7"/>
<dbReference type="GO" id="GO:0042806">
    <property type="term" value="F:fucose binding"/>
    <property type="evidence" value="ECO:0007669"/>
    <property type="project" value="TreeGrafter"/>
</dbReference>
<keyword evidence="2 4" id="KW-0413">Isomerase</keyword>
<protein>
    <submittedName>
        <fullName evidence="4">Fucose isomerase</fullName>
    </submittedName>
</protein>
<name>A0A9D9H5N7_9SPIO</name>
<dbReference type="InterPro" id="IPR023750">
    <property type="entry name" value="RbsD-like_sf"/>
</dbReference>
<reference evidence="4" key="1">
    <citation type="submission" date="2020-10" db="EMBL/GenBank/DDBJ databases">
        <authorList>
            <person name="Gilroy R."/>
        </authorList>
    </citation>
    <scope>NUCLEOTIDE SEQUENCE</scope>
    <source>
        <strain evidence="4">7293</strain>
    </source>
</reference>
<dbReference type="GO" id="GO:0006004">
    <property type="term" value="P:fucose metabolic process"/>
    <property type="evidence" value="ECO:0007669"/>
    <property type="project" value="TreeGrafter"/>
</dbReference>